<evidence type="ECO:0000313" key="2">
    <source>
        <dbReference type="EMBL" id="PTX57462.1"/>
    </source>
</evidence>
<protein>
    <submittedName>
        <fullName evidence="2">Uncharacterized protein</fullName>
    </submittedName>
</protein>
<dbReference type="EMBL" id="QBKS01000001">
    <property type="protein sequence ID" value="PTX57462.1"/>
    <property type="molecule type" value="Genomic_DNA"/>
</dbReference>
<feature type="transmembrane region" description="Helical" evidence="1">
    <location>
        <begin position="31"/>
        <end position="50"/>
    </location>
</feature>
<sequence>MPEQEPEIFTDKPLELGVYARPDRGLAAADMIAIALSVIWLTAVAVYFLMLPPSQETTQGTFLVAMLAIFLPIALIWIGATVIKTARVMREEATRLQAAIDAMRQAYVSQAQTSGMGIKPAVERKLDEIATAAKQTQNTVATFATARDAPVAAPRASQAALVKPGVSADSQPALALGTPPEDLSPPLSTEDFIGALDFPEDENDAEGFRQLRRALANHESAKLVRASQDVLTLLSQDGIYMDDFTPDRARPELWRNFARGERGPAIAGIGGVHDRSSLALASGRMRSDAVFRDAVHHFLRQFDKTFAKFADAATDQDLTKLSDTRTARCFMLLGRVTGTFD</sequence>
<name>A0A2T6BN39_9RHOB</name>
<dbReference type="AlphaFoldDB" id="A0A2T6BN39"/>
<proteinExistence type="predicted"/>
<evidence type="ECO:0000313" key="3">
    <source>
        <dbReference type="Proteomes" id="UP000243978"/>
    </source>
</evidence>
<dbReference type="OrthoDB" id="7833467at2"/>
<dbReference type="RefSeq" id="WP_107845558.1">
    <property type="nucleotide sequence ID" value="NZ_QBKS01000001.1"/>
</dbReference>
<keyword evidence="3" id="KW-1185">Reference proteome</keyword>
<keyword evidence="1" id="KW-0812">Transmembrane</keyword>
<comment type="caution">
    <text evidence="2">The sequence shown here is derived from an EMBL/GenBank/DDBJ whole genome shotgun (WGS) entry which is preliminary data.</text>
</comment>
<keyword evidence="1" id="KW-1133">Transmembrane helix</keyword>
<reference evidence="2 3" key="1">
    <citation type="submission" date="2018-04" db="EMBL/GenBank/DDBJ databases">
        <title>Genomic Encyclopedia of Archaeal and Bacterial Type Strains, Phase II (KMG-II): from individual species to whole genera.</title>
        <authorList>
            <person name="Goeker M."/>
        </authorList>
    </citation>
    <scope>NUCLEOTIDE SEQUENCE [LARGE SCALE GENOMIC DNA]</scope>
    <source>
        <strain evidence="2 3">DSM 100977</strain>
    </source>
</reference>
<accession>A0A2T6BN39</accession>
<dbReference type="Proteomes" id="UP000243978">
    <property type="component" value="Unassembled WGS sequence"/>
</dbReference>
<feature type="transmembrane region" description="Helical" evidence="1">
    <location>
        <begin position="62"/>
        <end position="83"/>
    </location>
</feature>
<evidence type="ECO:0000256" key="1">
    <source>
        <dbReference type="SAM" id="Phobius"/>
    </source>
</evidence>
<keyword evidence="1" id="KW-0472">Membrane</keyword>
<gene>
    <name evidence="2" type="ORF">C8N43_2132</name>
</gene>
<organism evidence="2 3">
    <name type="scientific">Litoreibacter ponti</name>
    <dbReference type="NCBI Taxonomy" id="1510457"/>
    <lineage>
        <taxon>Bacteria</taxon>
        <taxon>Pseudomonadati</taxon>
        <taxon>Pseudomonadota</taxon>
        <taxon>Alphaproteobacteria</taxon>
        <taxon>Rhodobacterales</taxon>
        <taxon>Roseobacteraceae</taxon>
        <taxon>Litoreibacter</taxon>
    </lineage>
</organism>